<dbReference type="Proteomes" id="UP000307874">
    <property type="component" value="Unassembled WGS sequence"/>
</dbReference>
<proteinExistence type="predicted"/>
<dbReference type="InterPro" id="IPR011122">
    <property type="entry name" value="WavE"/>
</dbReference>
<protein>
    <recommendedName>
        <fullName evidence="3">WavE lipopolysaccharide synthesis</fullName>
    </recommendedName>
</protein>
<name>A0A5C4JX45_9HYPH</name>
<gene>
    <name evidence="1" type="ORF">FF124_02170</name>
</gene>
<evidence type="ECO:0000313" key="2">
    <source>
        <dbReference type="Proteomes" id="UP000307874"/>
    </source>
</evidence>
<dbReference type="EMBL" id="VCLB01000001">
    <property type="protein sequence ID" value="TNB49787.1"/>
    <property type="molecule type" value="Genomic_DNA"/>
</dbReference>
<reference evidence="1 2" key="1">
    <citation type="submission" date="2019-06" db="EMBL/GenBank/DDBJ databases">
        <title>Martelella lutilitoris sp. nov., isolated from a tidal mudflat.</title>
        <authorList>
            <person name="Kim Y.-J."/>
        </authorList>
    </citation>
    <scope>NUCLEOTIDE SEQUENCE [LARGE SCALE GENOMIC DNA]</scope>
    <source>
        <strain evidence="1 2">GH2-6</strain>
    </source>
</reference>
<evidence type="ECO:0000313" key="1">
    <source>
        <dbReference type="EMBL" id="TNB49787.1"/>
    </source>
</evidence>
<evidence type="ECO:0008006" key="3">
    <source>
        <dbReference type="Google" id="ProtNLM"/>
    </source>
</evidence>
<comment type="caution">
    <text evidence="1">The sequence shown here is derived from an EMBL/GenBank/DDBJ whole genome shotgun (WGS) entry which is preliminary data.</text>
</comment>
<dbReference type="Pfam" id="PF07507">
    <property type="entry name" value="WavE"/>
    <property type="match status" value="1"/>
</dbReference>
<dbReference type="OrthoDB" id="6716726at2"/>
<accession>A0A5C4JX45</accession>
<organism evidence="1 2">
    <name type="scientific">Martelella lutilitoris</name>
    <dbReference type="NCBI Taxonomy" id="2583532"/>
    <lineage>
        <taxon>Bacteria</taxon>
        <taxon>Pseudomonadati</taxon>
        <taxon>Pseudomonadota</taxon>
        <taxon>Alphaproteobacteria</taxon>
        <taxon>Hyphomicrobiales</taxon>
        <taxon>Aurantimonadaceae</taxon>
        <taxon>Martelella</taxon>
    </lineage>
</organism>
<keyword evidence="2" id="KW-1185">Reference proteome</keyword>
<dbReference type="AlphaFoldDB" id="A0A5C4JX45"/>
<sequence>MPHFGGRILHVKGAKVASGGANGGTERGAFAFDGHTGHSVMDTKEITFLFQGVVDKPLVRDSFAAVRRFFPGSKIILSTWQKADVDGLDYDELVLADDPGFFYYSDQPGEKANNVNRQIVGNRAGLERVETPYCFRIRTDFRLTGNGFLQFFDAFPKRDEAYALFSHKLLACSYFSRNPRSRLRFPFHPSDLAFFGLTEDIRKLYNVPLMTEEEALWDTGSKRYNRYTPEQHIFVNALRNAGREVPCAHYNDGNEASVEATERYFASNFVFLSFSQFNLEPSKPTFFMKVHPNSFKTCYTHNEWIGLYQKHVDPKAVVPEHDGEREMIDRYYRPYKICRLIGNMISLPFKSKVKRRKIRTGVLEFFLMPR</sequence>